<comment type="caution">
    <text evidence="10">The sequence shown here is derived from an EMBL/GenBank/DDBJ whole genome shotgun (WGS) entry which is preliminary data.</text>
</comment>
<evidence type="ECO:0000256" key="5">
    <source>
        <dbReference type="ARBA" id="ARBA00022989"/>
    </source>
</evidence>
<evidence type="ECO:0000256" key="7">
    <source>
        <dbReference type="ARBA" id="ARBA00023315"/>
    </source>
</evidence>
<evidence type="ECO:0000256" key="8">
    <source>
        <dbReference type="HAMAP-Rule" id="MF_01148"/>
    </source>
</evidence>
<proteinExistence type="inferred from homology"/>
<evidence type="ECO:0000256" key="6">
    <source>
        <dbReference type="ARBA" id="ARBA00023136"/>
    </source>
</evidence>
<organism evidence="10">
    <name type="scientific">candidate division WOR-3 bacterium</name>
    <dbReference type="NCBI Taxonomy" id="2052148"/>
    <lineage>
        <taxon>Bacteria</taxon>
        <taxon>Bacteria division WOR-3</taxon>
    </lineage>
</organism>
<reference evidence="10" key="1">
    <citation type="journal article" date="2020" name="mSystems">
        <title>Genome- and Community-Level Interaction Insights into Carbon Utilization and Element Cycling Functions of Hydrothermarchaeota in Hydrothermal Sediment.</title>
        <authorList>
            <person name="Zhou Z."/>
            <person name="Liu Y."/>
            <person name="Xu W."/>
            <person name="Pan J."/>
            <person name="Luo Z.H."/>
            <person name="Li M."/>
        </authorList>
    </citation>
    <scope>NUCLEOTIDE SEQUENCE [LARGE SCALE GENOMIC DNA]</scope>
    <source>
        <strain evidence="10">SpSt-876</strain>
    </source>
</reference>
<keyword evidence="7 8" id="KW-0012">Acyltransferase</keyword>
<dbReference type="Pfam" id="PF00795">
    <property type="entry name" value="CN_hydrolase"/>
    <property type="match status" value="1"/>
</dbReference>
<comment type="subcellular location">
    <subcellularLocation>
        <location evidence="1 8">Cell membrane</location>
        <topology evidence="1 8">Multi-pass membrane protein</topology>
    </subcellularLocation>
</comment>
<evidence type="ECO:0000256" key="2">
    <source>
        <dbReference type="ARBA" id="ARBA00022475"/>
    </source>
</evidence>
<sequence>MRKKIWLFLILSAFGLAFAFSPLSLRFLAYFALVSLFWVIENYSYKKTFWSAWFFGGLFGLFHLWWLYFLVVPVVPMTKFLLILGVTILFAYLGLYTALFAVITKYTGLIFAPFIWAGLEFIRTKTEIGFPWGLLGYTQTPSIPFIQIASIFGVYGISAWVVWINLLIYWIVKEWHSQKTPDFQLRILRWVLTLFLSVLIPYSYGRLRLKPNQDWFKVAIIQPNVSPNEKGDRESLKKNQSDLINLTQKAILARPSLIIYPETATLTDITQDKGFQAVLQKLVDSNKVYLLTGTPVYDQGVSGRYYNGAVLFEPGTELRQDYKKIHPVPFSEKIPYADRIPLFKKLETVDMGDMTPGKIFRVFNFPYGNLSVLICFESIFPDLTQEFTKRGADLLINITNDGWFGKTFGPYQHAELSILRTVENGVPLVRCANNGVSFIVDPYGRVLNKTSLFTQTVMIDNLPKPIKPTFFRRYGNIFAIVSLGLIGLGLVLRWIRKRNK</sequence>
<dbReference type="PANTHER" id="PTHR38686:SF1">
    <property type="entry name" value="APOLIPOPROTEIN N-ACYLTRANSFERASE"/>
    <property type="match status" value="1"/>
</dbReference>
<feature type="domain" description="CN hydrolase" evidence="9">
    <location>
        <begin position="216"/>
        <end position="464"/>
    </location>
</feature>
<dbReference type="EMBL" id="DTLI01000206">
    <property type="protein sequence ID" value="HHS52905.1"/>
    <property type="molecule type" value="Genomic_DNA"/>
</dbReference>
<feature type="transmembrane region" description="Helical" evidence="8">
    <location>
        <begin position="187"/>
        <end position="204"/>
    </location>
</feature>
<dbReference type="GO" id="GO:0042158">
    <property type="term" value="P:lipoprotein biosynthetic process"/>
    <property type="evidence" value="ECO:0007669"/>
    <property type="project" value="UniProtKB-UniRule"/>
</dbReference>
<dbReference type="CDD" id="cd07571">
    <property type="entry name" value="ALP_N-acyl_transferase"/>
    <property type="match status" value="1"/>
</dbReference>
<dbReference type="InterPro" id="IPR003010">
    <property type="entry name" value="C-N_Hydrolase"/>
</dbReference>
<dbReference type="HAMAP" id="MF_01148">
    <property type="entry name" value="Lnt"/>
    <property type="match status" value="1"/>
</dbReference>
<evidence type="ECO:0000256" key="4">
    <source>
        <dbReference type="ARBA" id="ARBA00022692"/>
    </source>
</evidence>
<comment type="pathway">
    <text evidence="8">Protein modification; lipoprotein biosynthesis (N-acyl transfer).</text>
</comment>
<dbReference type="SUPFAM" id="SSF56317">
    <property type="entry name" value="Carbon-nitrogen hydrolase"/>
    <property type="match status" value="1"/>
</dbReference>
<keyword evidence="10" id="KW-0449">Lipoprotein</keyword>
<evidence type="ECO:0000259" key="9">
    <source>
        <dbReference type="PROSITE" id="PS50263"/>
    </source>
</evidence>
<dbReference type="PANTHER" id="PTHR38686">
    <property type="entry name" value="APOLIPOPROTEIN N-ACYLTRANSFERASE"/>
    <property type="match status" value="1"/>
</dbReference>
<keyword evidence="6 8" id="KW-0472">Membrane</keyword>
<dbReference type="EC" id="2.3.1.269" evidence="8"/>
<dbReference type="GO" id="GO:0016410">
    <property type="term" value="F:N-acyltransferase activity"/>
    <property type="evidence" value="ECO:0007669"/>
    <property type="project" value="UniProtKB-UniRule"/>
</dbReference>
<accession>A0A7C6AA25</accession>
<comment type="caution">
    <text evidence="8">Lacks conserved residue(s) required for the propagation of feature annotation.</text>
</comment>
<feature type="transmembrane region" description="Helical" evidence="8">
    <location>
        <begin position="474"/>
        <end position="495"/>
    </location>
</feature>
<dbReference type="InterPro" id="IPR045378">
    <property type="entry name" value="LNT_N"/>
</dbReference>
<keyword evidence="5 8" id="KW-1133">Transmembrane helix</keyword>
<keyword evidence="3 8" id="KW-0808">Transferase</keyword>
<evidence type="ECO:0000256" key="1">
    <source>
        <dbReference type="ARBA" id="ARBA00004651"/>
    </source>
</evidence>
<keyword evidence="4 8" id="KW-0812">Transmembrane</keyword>
<feature type="transmembrane region" description="Helical" evidence="8">
    <location>
        <begin position="52"/>
        <end position="74"/>
    </location>
</feature>
<dbReference type="Pfam" id="PF20154">
    <property type="entry name" value="LNT_N"/>
    <property type="match status" value="1"/>
</dbReference>
<comment type="catalytic activity">
    <reaction evidence="8">
        <text>N-terminal S-1,2-diacyl-sn-glyceryl-L-cysteinyl-[lipoprotein] + a glycerophospholipid = N-acyl-S-1,2-diacyl-sn-glyceryl-L-cysteinyl-[lipoprotein] + a 2-acyl-sn-glycero-3-phospholipid + H(+)</text>
        <dbReference type="Rhea" id="RHEA:48228"/>
        <dbReference type="Rhea" id="RHEA-COMP:14681"/>
        <dbReference type="Rhea" id="RHEA-COMP:14684"/>
        <dbReference type="ChEBI" id="CHEBI:15378"/>
        <dbReference type="ChEBI" id="CHEBI:136912"/>
        <dbReference type="ChEBI" id="CHEBI:140656"/>
        <dbReference type="ChEBI" id="CHEBI:140657"/>
        <dbReference type="ChEBI" id="CHEBI:140660"/>
        <dbReference type="EC" id="2.3.1.269"/>
    </reaction>
</comment>
<dbReference type="UniPathway" id="UPA00666"/>
<dbReference type="PROSITE" id="PS50263">
    <property type="entry name" value="CN_HYDROLASE"/>
    <property type="match status" value="1"/>
</dbReference>
<feature type="transmembrane region" description="Helical" evidence="8">
    <location>
        <begin position="80"/>
        <end position="99"/>
    </location>
</feature>
<evidence type="ECO:0000313" key="10">
    <source>
        <dbReference type="EMBL" id="HHS52905.1"/>
    </source>
</evidence>
<comment type="similarity">
    <text evidence="8">Belongs to the CN hydrolase family. Apolipoprotein N-acyltransferase subfamily.</text>
</comment>
<dbReference type="InterPro" id="IPR004563">
    <property type="entry name" value="Apolipo_AcylTrfase"/>
</dbReference>
<dbReference type="InterPro" id="IPR036526">
    <property type="entry name" value="C-N_Hydrolase_sf"/>
</dbReference>
<evidence type="ECO:0000256" key="3">
    <source>
        <dbReference type="ARBA" id="ARBA00022679"/>
    </source>
</evidence>
<comment type="function">
    <text evidence="8">Catalyzes the phospholipid dependent N-acylation of the N-terminal cysteine of apolipoprotein, the last step in lipoprotein maturation.</text>
</comment>
<protein>
    <recommendedName>
        <fullName evidence="8">Apolipoprotein N-acyltransferase</fullName>
        <shortName evidence="8">ALP N-acyltransferase</shortName>
        <ecNumber evidence="8">2.3.1.269</ecNumber>
    </recommendedName>
</protein>
<dbReference type="AlphaFoldDB" id="A0A7C6AA25"/>
<name>A0A7C6AA25_UNCW3</name>
<feature type="transmembrane region" description="Helical" evidence="8">
    <location>
        <begin position="143"/>
        <end position="166"/>
    </location>
</feature>
<dbReference type="GO" id="GO:0005886">
    <property type="term" value="C:plasma membrane"/>
    <property type="evidence" value="ECO:0007669"/>
    <property type="project" value="UniProtKB-SubCell"/>
</dbReference>
<dbReference type="Gene3D" id="3.60.110.10">
    <property type="entry name" value="Carbon-nitrogen hydrolase"/>
    <property type="match status" value="1"/>
</dbReference>
<dbReference type="NCBIfam" id="TIGR00546">
    <property type="entry name" value="lnt"/>
    <property type="match status" value="1"/>
</dbReference>
<keyword evidence="2 8" id="KW-1003">Cell membrane</keyword>
<gene>
    <name evidence="8 10" type="primary">lnt</name>
    <name evidence="10" type="ORF">ENW73_08645</name>
</gene>